<dbReference type="PANTHER" id="PTHR30069">
    <property type="entry name" value="TONB-DEPENDENT OUTER MEMBRANE RECEPTOR"/>
    <property type="match status" value="1"/>
</dbReference>
<comment type="caution">
    <text evidence="15">The sequence shown here is derived from an EMBL/GenBank/DDBJ whole genome shotgun (WGS) entry which is preliminary data.</text>
</comment>
<dbReference type="Gene3D" id="2.170.130.10">
    <property type="entry name" value="TonB-dependent receptor, plug domain"/>
    <property type="match status" value="1"/>
</dbReference>
<dbReference type="Pfam" id="PF00593">
    <property type="entry name" value="TonB_dep_Rec_b-barrel"/>
    <property type="match status" value="1"/>
</dbReference>
<dbReference type="PROSITE" id="PS52016">
    <property type="entry name" value="TONB_DEPENDENT_REC_3"/>
    <property type="match status" value="1"/>
</dbReference>
<dbReference type="OrthoDB" id="9764669at2"/>
<dbReference type="Gene3D" id="2.40.170.20">
    <property type="entry name" value="TonB-dependent receptor, beta-barrel domain"/>
    <property type="match status" value="1"/>
</dbReference>
<feature type="domain" description="TonB-dependent receptor plug" evidence="14">
    <location>
        <begin position="50"/>
        <end position="154"/>
    </location>
</feature>
<evidence type="ECO:0000256" key="6">
    <source>
        <dbReference type="ARBA" id="ARBA00023065"/>
    </source>
</evidence>
<dbReference type="GO" id="GO:0015889">
    <property type="term" value="P:cobalamin transport"/>
    <property type="evidence" value="ECO:0007669"/>
    <property type="project" value="TreeGrafter"/>
</dbReference>
<evidence type="ECO:0000313" key="16">
    <source>
        <dbReference type="Proteomes" id="UP000189339"/>
    </source>
</evidence>
<keyword evidence="7 11" id="KW-0798">TonB box</keyword>
<evidence type="ECO:0000256" key="2">
    <source>
        <dbReference type="ARBA" id="ARBA00022448"/>
    </source>
</evidence>
<evidence type="ECO:0000313" key="15">
    <source>
        <dbReference type="EMBL" id="ONF44308.1"/>
    </source>
</evidence>
<dbReference type="RefSeq" id="WP_076723322.1">
    <property type="nucleotide sequence ID" value="NZ_MSCW01000004.1"/>
</dbReference>
<keyword evidence="9 10" id="KW-0998">Cell outer membrane</keyword>
<evidence type="ECO:0000256" key="8">
    <source>
        <dbReference type="ARBA" id="ARBA00023136"/>
    </source>
</evidence>
<evidence type="ECO:0000256" key="4">
    <source>
        <dbReference type="ARBA" id="ARBA00022692"/>
    </source>
</evidence>
<dbReference type="STRING" id="135739.BTO32_04780"/>
<dbReference type="InterPro" id="IPR037066">
    <property type="entry name" value="Plug_dom_sf"/>
</dbReference>
<gene>
    <name evidence="15" type="ORF">BTO32_04780</name>
</gene>
<keyword evidence="8 10" id="KW-0472">Membrane</keyword>
<evidence type="ECO:0000256" key="11">
    <source>
        <dbReference type="RuleBase" id="RU003357"/>
    </source>
</evidence>
<dbReference type="Pfam" id="PF07715">
    <property type="entry name" value="Plug"/>
    <property type="match status" value="1"/>
</dbReference>
<evidence type="ECO:0000256" key="9">
    <source>
        <dbReference type="ARBA" id="ARBA00023237"/>
    </source>
</evidence>
<dbReference type="GO" id="GO:0006811">
    <property type="term" value="P:monoatomic ion transport"/>
    <property type="evidence" value="ECO:0007669"/>
    <property type="project" value="UniProtKB-KW"/>
</dbReference>
<dbReference type="InterPro" id="IPR036942">
    <property type="entry name" value="Beta-barrel_TonB_sf"/>
</dbReference>
<evidence type="ECO:0000256" key="7">
    <source>
        <dbReference type="ARBA" id="ARBA00023077"/>
    </source>
</evidence>
<keyword evidence="2 10" id="KW-0813">Transport</keyword>
<organism evidence="15 16">
    <name type="scientific">Marinobacter lutaoensis</name>
    <dbReference type="NCBI Taxonomy" id="135739"/>
    <lineage>
        <taxon>Bacteria</taxon>
        <taxon>Pseudomonadati</taxon>
        <taxon>Pseudomonadota</taxon>
        <taxon>Gammaproteobacteria</taxon>
        <taxon>Pseudomonadales</taxon>
        <taxon>Marinobacteraceae</taxon>
        <taxon>Marinobacter</taxon>
    </lineage>
</organism>
<keyword evidence="16" id="KW-1185">Reference proteome</keyword>
<dbReference type="Proteomes" id="UP000189339">
    <property type="component" value="Unassembled WGS sequence"/>
</dbReference>
<dbReference type="PANTHER" id="PTHR30069:SF53">
    <property type="entry name" value="COLICIN I RECEPTOR-RELATED"/>
    <property type="match status" value="1"/>
</dbReference>
<evidence type="ECO:0000256" key="12">
    <source>
        <dbReference type="SAM" id="SignalP"/>
    </source>
</evidence>
<name>A0A1V2DUF3_9GAMM</name>
<dbReference type="GO" id="GO:0009279">
    <property type="term" value="C:cell outer membrane"/>
    <property type="evidence" value="ECO:0007669"/>
    <property type="project" value="UniProtKB-SubCell"/>
</dbReference>
<feature type="chain" id="PRO_5010719428" description="TonB-dependent receptor" evidence="12">
    <location>
        <begin position="24"/>
        <end position="610"/>
    </location>
</feature>
<protein>
    <recommendedName>
        <fullName evidence="17">TonB-dependent receptor</fullName>
    </recommendedName>
</protein>
<feature type="signal peptide" evidence="12">
    <location>
        <begin position="1"/>
        <end position="23"/>
    </location>
</feature>
<dbReference type="InterPro" id="IPR000531">
    <property type="entry name" value="Beta-barrel_TonB"/>
</dbReference>
<evidence type="ECO:0000256" key="10">
    <source>
        <dbReference type="PROSITE-ProRule" id="PRU01360"/>
    </source>
</evidence>
<keyword evidence="6" id="KW-0406">Ion transport</keyword>
<dbReference type="AlphaFoldDB" id="A0A1V2DUF3"/>
<evidence type="ECO:0000259" key="13">
    <source>
        <dbReference type="Pfam" id="PF00593"/>
    </source>
</evidence>
<comment type="subcellular location">
    <subcellularLocation>
        <location evidence="1 10">Cell outer membrane</location>
        <topology evidence="1 10">Multi-pass membrane protein</topology>
    </subcellularLocation>
</comment>
<evidence type="ECO:0000256" key="3">
    <source>
        <dbReference type="ARBA" id="ARBA00022452"/>
    </source>
</evidence>
<keyword evidence="5 12" id="KW-0732">Signal</keyword>
<comment type="similarity">
    <text evidence="10 11">Belongs to the TonB-dependent receptor family.</text>
</comment>
<evidence type="ECO:0008006" key="17">
    <source>
        <dbReference type="Google" id="ProtNLM"/>
    </source>
</evidence>
<accession>A0A1V2DUF3</accession>
<dbReference type="SUPFAM" id="SSF56935">
    <property type="entry name" value="Porins"/>
    <property type="match status" value="1"/>
</dbReference>
<dbReference type="InterPro" id="IPR039426">
    <property type="entry name" value="TonB-dep_rcpt-like"/>
</dbReference>
<dbReference type="CDD" id="cd01347">
    <property type="entry name" value="ligand_gated_channel"/>
    <property type="match status" value="1"/>
</dbReference>
<keyword evidence="4 10" id="KW-0812">Transmembrane</keyword>
<dbReference type="InterPro" id="IPR012910">
    <property type="entry name" value="Plug_dom"/>
</dbReference>
<reference evidence="15 16" key="1">
    <citation type="submission" date="2016-12" db="EMBL/GenBank/DDBJ databases">
        <title>Marinobacter lutaoensis whole genome sequencing.</title>
        <authorList>
            <person name="Verma A."/>
            <person name="Krishnamurthi S."/>
        </authorList>
    </citation>
    <scope>NUCLEOTIDE SEQUENCE [LARGE SCALE GENOMIC DNA]</scope>
    <source>
        <strain evidence="15 16">T5054</strain>
    </source>
</reference>
<feature type="domain" description="TonB-dependent receptor-like beta-barrel" evidence="13">
    <location>
        <begin position="179"/>
        <end position="577"/>
    </location>
</feature>
<evidence type="ECO:0000256" key="1">
    <source>
        <dbReference type="ARBA" id="ARBA00004571"/>
    </source>
</evidence>
<evidence type="ECO:0000256" key="5">
    <source>
        <dbReference type="ARBA" id="ARBA00022729"/>
    </source>
</evidence>
<evidence type="ECO:0000259" key="14">
    <source>
        <dbReference type="Pfam" id="PF07715"/>
    </source>
</evidence>
<keyword evidence="3 10" id="KW-1134">Transmembrane beta strand</keyword>
<proteinExistence type="inferred from homology"/>
<dbReference type="EMBL" id="MSCW01000004">
    <property type="protein sequence ID" value="ONF44308.1"/>
    <property type="molecule type" value="Genomic_DNA"/>
</dbReference>
<sequence>MSRRSIPATLAGLSLAALPLAVAAQSENEDADRLDPIVVTATLGPATVGETLSSVTVVDEEDLRRQQPVNFSEVMAAQPGVSLTESGSFGKQTSVFMRGHASDASALLVDGIRIRSATTGSPAWNYLPPQLIRRVEIVRGSRSSLYGADAVGGVVQAFTLPSEPGHSAWLEVGGGNFDARQYGAGASVNENGTRAALGVNRYRTDGAPVIEGGDDKGYRNTSGVASASHTFGNGVKAGFTFLSAEGNVEYEGGEDDFLFQTAGVQVEVPVTEAWRTVLQFSDARDEIDGETFGTWGGPYEIDTVTRTSRLENWVTLGVHEFVIGAESQVDQVDGSTTYDESSRSNHAFFGQALLNFGRTDVNLSLRNDDNEAYGDQTTWGSAVGYRLDRHHRLRASAATSFKAPSFNDLYYPGFGNPDLEPEEAVSYELGMEGRYAHAFWDIAVFHSDVDDLSLPKQNAASSVPEARLRGIELTGGWEQAGWRVQAAATVGDYEDRQTGEPLVRRAENTVRVDLDKTVARWNFGATFRAESHRDDDVYDSSTFTTKRERIAGFGVWDLRVSRELMPGLRAALSVDNVADKEYATARYAPGTDYISAGRIVFLSARYDFHP</sequence>